<dbReference type="SMART" id="SM00389">
    <property type="entry name" value="HOX"/>
    <property type="match status" value="1"/>
</dbReference>
<dbReference type="GO" id="GO:0000981">
    <property type="term" value="F:DNA-binding transcription factor activity, RNA polymerase II-specific"/>
    <property type="evidence" value="ECO:0007669"/>
    <property type="project" value="InterPro"/>
</dbReference>
<evidence type="ECO:0000256" key="1">
    <source>
        <dbReference type="ARBA" id="ARBA00004123"/>
    </source>
</evidence>
<feature type="compositionally biased region" description="Low complexity" evidence="7">
    <location>
        <begin position="390"/>
        <end position="403"/>
    </location>
</feature>
<evidence type="ECO:0000256" key="3">
    <source>
        <dbReference type="ARBA" id="ARBA00023125"/>
    </source>
</evidence>
<gene>
    <name evidence="9" type="ORF">SNE40_008026</name>
</gene>
<dbReference type="PROSITE" id="PS50071">
    <property type="entry name" value="HOMEOBOX_2"/>
    <property type="match status" value="1"/>
</dbReference>
<dbReference type="CDD" id="cd00086">
    <property type="entry name" value="homeodomain"/>
    <property type="match status" value="1"/>
</dbReference>
<dbReference type="PANTHER" id="PTHR11211">
    <property type="entry name" value="IROQUOIS-CLASS HOMEODOMAIN PROTEIN IRX"/>
    <property type="match status" value="1"/>
</dbReference>
<name>A0AAN8K0H3_PATCE</name>
<keyword evidence="10" id="KW-1185">Reference proteome</keyword>
<dbReference type="FunFam" id="1.10.10.60:FF:000003">
    <property type="entry name" value="Iroquois-class homeobox protein IRX"/>
    <property type="match status" value="1"/>
</dbReference>
<protein>
    <recommendedName>
        <fullName evidence="8">Homeobox domain-containing protein</fullName>
    </recommendedName>
</protein>
<evidence type="ECO:0000256" key="4">
    <source>
        <dbReference type="ARBA" id="ARBA00023155"/>
    </source>
</evidence>
<feature type="domain" description="Homeobox" evidence="8">
    <location>
        <begin position="136"/>
        <end position="199"/>
    </location>
</feature>
<feature type="compositionally biased region" description="Basic and acidic residues" evidence="7">
    <location>
        <begin position="266"/>
        <end position="286"/>
    </location>
</feature>
<dbReference type="GO" id="GO:0030182">
    <property type="term" value="P:neuron differentiation"/>
    <property type="evidence" value="ECO:0007669"/>
    <property type="project" value="TreeGrafter"/>
</dbReference>
<keyword evidence="5 6" id="KW-0539">Nucleus</keyword>
<accession>A0AAN8K0H3</accession>
<evidence type="ECO:0000313" key="10">
    <source>
        <dbReference type="Proteomes" id="UP001347796"/>
    </source>
</evidence>
<dbReference type="PROSITE" id="PS00027">
    <property type="entry name" value="HOMEOBOX_1"/>
    <property type="match status" value="1"/>
</dbReference>
<dbReference type="Pfam" id="PF05920">
    <property type="entry name" value="Homeobox_KN"/>
    <property type="match status" value="1"/>
</dbReference>
<evidence type="ECO:0000256" key="7">
    <source>
        <dbReference type="SAM" id="MobiDB-lite"/>
    </source>
</evidence>
<comment type="caution">
    <text evidence="9">The sequence shown here is derived from an EMBL/GenBank/DDBJ whole genome shotgun (WGS) entry which is preliminary data.</text>
</comment>
<feature type="compositionally biased region" description="Polar residues" evidence="7">
    <location>
        <begin position="295"/>
        <end position="313"/>
    </location>
</feature>
<feature type="DNA-binding region" description="Homeobox" evidence="6">
    <location>
        <begin position="138"/>
        <end position="200"/>
    </location>
</feature>
<reference evidence="9 10" key="1">
    <citation type="submission" date="2024-01" db="EMBL/GenBank/DDBJ databases">
        <title>The genome of the rayed Mediterranean limpet Patella caerulea (Linnaeus, 1758).</title>
        <authorList>
            <person name="Anh-Thu Weber A."/>
            <person name="Halstead-Nussloch G."/>
        </authorList>
    </citation>
    <scope>NUCLEOTIDE SEQUENCE [LARGE SCALE GENOMIC DNA]</scope>
    <source>
        <strain evidence="9">AATW-2023a</strain>
        <tissue evidence="9">Whole specimen</tissue>
    </source>
</reference>
<dbReference type="GO" id="GO:0005634">
    <property type="term" value="C:nucleus"/>
    <property type="evidence" value="ECO:0007669"/>
    <property type="project" value="UniProtKB-SubCell"/>
</dbReference>
<sequence length="441" mass="49330">MFRAPFGLGSYGTGLTTDGVSVLAQNAAVRLPTSPLCENGRPYVTDPCTGQAICLCQVSGEPVPHPIMSEGVRNMHHPSGLPMGTEPSAFKSPLTCGIRPDRPETWKALPSTLPSHPYDPALAFHPYNAFYAGLDLNSAARRKAATRETTSPLKAWLSEHRKNPYPTKAEKIMLAIITKMTLTQVSTWFANARRRLKKENKLCWDSADDKEDDDDDDAKISDDDMHRGLDSEREIDVEGLERRLSGDEDSEAPLDLSDISDTENEPTDHSKYNLHNRHEQSSKSRAPENVLVNKPVNTSSPNQRIDSNNVENRNVSKPKIWSISQIIDKDSPKTVAPQQPVFSPYHAFHQTGSRFSLVPTLPENYGKCHSRLQRPMLPYNMDNKVHRPTLDTPPDTPPFSSTLKQQTSPIKIYEYQENEVLNLKTEKIETQSKSDSDSDES</sequence>
<feature type="compositionally biased region" description="Basic and acidic residues" evidence="7">
    <location>
        <begin position="218"/>
        <end position="246"/>
    </location>
</feature>
<evidence type="ECO:0000256" key="5">
    <source>
        <dbReference type="ARBA" id="ARBA00023242"/>
    </source>
</evidence>
<dbReference type="InterPro" id="IPR008422">
    <property type="entry name" value="KN_HD"/>
</dbReference>
<dbReference type="Gene3D" id="1.10.10.60">
    <property type="entry name" value="Homeodomain-like"/>
    <property type="match status" value="1"/>
</dbReference>
<evidence type="ECO:0000313" key="9">
    <source>
        <dbReference type="EMBL" id="KAK6185887.1"/>
    </source>
</evidence>
<organism evidence="9 10">
    <name type="scientific">Patella caerulea</name>
    <name type="common">Rayed Mediterranean limpet</name>
    <dbReference type="NCBI Taxonomy" id="87958"/>
    <lineage>
        <taxon>Eukaryota</taxon>
        <taxon>Metazoa</taxon>
        <taxon>Spiralia</taxon>
        <taxon>Lophotrochozoa</taxon>
        <taxon>Mollusca</taxon>
        <taxon>Gastropoda</taxon>
        <taxon>Patellogastropoda</taxon>
        <taxon>Patelloidea</taxon>
        <taxon>Patellidae</taxon>
        <taxon>Patella</taxon>
    </lineage>
</organism>
<dbReference type="InterPro" id="IPR001356">
    <property type="entry name" value="HD"/>
</dbReference>
<dbReference type="InterPro" id="IPR009057">
    <property type="entry name" value="Homeodomain-like_sf"/>
</dbReference>
<keyword evidence="4 6" id="KW-0371">Homeobox</keyword>
<evidence type="ECO:0000256" key="6">
    <source>
        <dbReference type="PROSITE-ProRule" id="PRU00108"/>
    </source>
</evidence>
<dbReference type="AlphaFoldDB" id="A0AAN8K0H3"/>
<comment type="similarity">
    <text evidence="2">Belongs to the TALE/IRO homeobox family.</text>
</comment>
<evidence type="ECO:0000259" key="8">
    <source>
        <dbReference type="PROSITE" id="PS50071"/>
    </source>
</evidence>
<keyword evidence="3 6" id="KW-0238">DNA-binding</keyword>
<comment type="subcellular location">
    <subcellularLocation>
        <location evidence="1 6">Nucleus</location>
    </subcellularLocation>
</comment>
<dbReference type="InterPro" id="IPR017970">
    <property type="entry name" value="Homeobox_CS"/>
</dbReference>
<dbReference type="GO" id="GO:0000978">
    <property type="term" value="F:RNA polymerase II cis-regulatory region sequence-specific DNA binding"/>
    <property type="evidence" value="ECO:0007669"/>
    <property type="project" value="TreeGrafter"/>
</dbReference>
<proteinExistence type="inferred from homology"/>
<evidence type="ECO:0000256" key="2">
    <source>
        <dbReference type="ARBA" id="ARBA00008446"/>
    </source>
</evidence>
<feature type="compositionally biased region" description="Acidic residues" evidence="7">
    <location>
        <begin position="206"/>
        <end position="217"/>
    </location>
</feature>
<feature type="region of interest" description="Disordered" evidence="7">
    <location>
        <begin position="206"/>
        <end position="313"/>
    </location>
</feature>
<feature type="compositionally biased region" description="Acidic residues" evidence="7">
    <location>
        <begin position="247"/>
        <end position="265"/>
    </location>
</feature>
<dbReference type="Proteomes" id="UP001347796">
    <property type="component" value="Unassembled WGS sequence"/>
</dbReference>
<feature type="region of interest" description="Disordered" evidence="7">
    <location>
        <begin position="384"/>
        <end position="408"/>
    </location>
</feature>
<dbReference type="EMBL" id="JAZGQO010000006">
    <property type="protein sequence ID" value="KAK6185887.1"/>
    <property type="molecule type" value="Genomic_DNA"/>
</dbReference>
<dbReference type="GO" id="GO:0048468">
    <property type="term" value="P:cell development"/>
    <property type="evidence" value="ECO:0007669"/>
    <property type="project" value="TreeGrafter"/>
</dbReference>
<dbReference type="PANTHER" id="PTHR11211:SF40">
    <property type="entry name" value="MIRROR, ISOFORM C"/>
    <property type="match status" value="1"/>
</dbReference>
<dbReference type="SUPFAM" id="SSF46689">
    <property type="entry name" value="Homeodomain-like"/>
    <property type="match status" value="1"/>
</dbReference>